<organism evidence="1 2">
    <name type="scientific">Rhodopirellula maiorica SM1</name>
    <dbReference type="NCBI Taxonomy" id="1265738"/>
    <lineage>
        <taxon>Bacteria</taxon>
        <taxon>Pseudomonadati</taxon>
        <taxon>Planctomycetota</taxon>
        <taxon>Planctomycetia</taxon>
        <taxon>Pirellulales</taxon>
        <taxon>Pirellulaceae</taxon>
        <taxon>Novipirellula</taxon>
    </lineage>
</organism>
<dbReference type="Proteomes" id="UP000011991">
    <property type="component" value="Unassembled WGS sequence"/>
</dbReference>
<sequence>MTPVALVVTLDGRKMLAGKSYHLPAILDAPSTLHSIRRPRMTDA</sequence>
<accession>M5RP08</accession>
<comment type="caution">
    <text evidence="1">The sequence shown here is derived from an EMBL/GenBank/DDBJ whole genome shotgun (WGS) entry which is preliminary data.</text>
</comment>
<gene>
    <name evidence="1" type="ORF">RMSM_01985</name>
</gene>
<protein>
    <submittedName>
        <fullName evidence="1">Uncharacterized protein</fullName>
    </submittedName>
</protein>
<evidence type="ECO:0000313" key="1">
    <source>
        <dbReference type="EMBL" id="EMI21068.1"/>
    </source>
</evidence>
<dbReference type="PATRIC" id="fig|1265738.3.peg.1985"/>
<dbReference type="EMBL" id="ANOG01000281">
    <property type="protein sequence ID" value="EMI21068.1"/>
    <property type="molecule type" value="Genomic_DNA"/>
</dbReference>
<proteinExistence type="predicted"/>
<name>M5RP08_9BACT</name>
<dbReference type="AlphaFoldDB" id="M5RP08"/>
<keyword evidence="2" id="KW-1185">Reference proteome</keyword>
<evidence type="ECO:0000313" key="2">
    <source>
        <dbReference type="Proteomes" id="UP000011991"/>
    </source>
</evidence>
<reference evidence="1 2" key="1">
    <citation type="journal article" date="2013" name="Mar. Genomics">
        <title>Expression of sulfatases in Rhodopirellula baltica and the diversity of sulfatases in the genus Rhodopirellula.</title>
        <authorList>
            <person name="Wegner C.E."/>
            <person name="Richter-Heitmann T."/>
            <person name="Klindworth A."/>
            <person name="Klockow C."/>
            <person name="Richter M."/>
            <person name="Achstetter T."/>
            <person name="Glockner F.O."/>
            <person name="Harder J."/>
        </authorList>
    </citation>
    <scope>NUCLEOTIDE SEQUENCE [LARGE SCALE GENOMIC DNA]</scope>
    <source>
        <strain evidence="1 2">SM1</strain>
    </source>
</reference>